<evidence type="ECO:0000256" key="1">
    <source>
        <dbReference type="ARBA" id="ARBA00022490"/>
    </source>
</evidence>
<dbReference type="SUPFAM" id="SSF52540">
    <property type="entry name" value="P-loop containing nucleoside triphosphate hydrolases"/>
    <property type="match status" value="1"/>
</dbReference>
<keyword evidence="1" id="KW-0963">Cytoplasm</keyword>
<dbReference type="InterPro" id="IPR000850">
    <property type="entry name" value="Adenylat/UMP-CMP_kin"/>
</dbReference>
<evidence type="ECO:0000256" key="7">
    <source>
        <dbReference type="ARBA" id="ARBA00023242"/>
    </source>
</evidence>
<dbReference type="GO" id="GO:0006221">
    <property type="term" value="P:pyrimidine nucleotide biosynthetic process"/>
    <property type="evidence" value="ECO:0007669"/>
    <property type="project" value="UniProtKB-KW"/>
</dbReference>
<evidence type="ECO:0000256" key="2">
    <source>
        <dbReference type="ARBA" id="ARBA00022679"/>
    </source>
</evidence>
<evidence type="ECO:0000313" key="12">
    <source>
        <dbReference type="Proteomes" id="UP001230188"/>
    </source>
</evidence>
<organism evidence="11 12">
    <name type="scientific">Chrysophaeum taylorii</name>
    <dbReference type="NCBI Taxonomy" id="2483200"/>
    <lineage>
        <taxon>Eukaryota</taxon>
        <taxon>Sar</taxon>
        <taxon>Stramenopiles</taxon>
        <taxon>Ochrophyta</taxon>
        <taxon>Pelagophyceae</taxon>
        <taxon>Pelagomonadales</taxon>
        <taxon>Pelagomonadaceae</taxon>
        <taxon>Chrysophaeum</taxon>
    </lineage>
</organism>
<dbReference type="InterPro" id="IPR006266">
    <property type="entry name" value="UMP_CMP_kinase"/>
</dbReference>
<gene>
    <name evidence="11" type="ORF">CTAYLR_005118</name>
</gene>
<dbReference type="CDD" id="cd01428">
    <property type="entry name" value="ADK"/>
    <property type="match status" value="1"/>
</dbReference>
<evidence type="ECO:0000313" key="11">
    <source>
        <dbReference type="EMBL" id="KAJ8603477.1"/>
    </source>
</evidence>
<dbReference type="GO" id="GO:0005524">
    <property type="term" value="F:ATP binding"/>
    <property type="evidence" value="ECO:0007669"/>
    <property type="project" value="UniProtKB-KW"/>
</dbReference>
<evidence type="ECO:0000256" key="6">
    <source>
        <dbReference type="ARBA" id="ARBA00022975"/>
    </source>
</evidence>
<feature type="signal peptide" evidence="10">
    <location>
        <begin position="1"/>
        <end position="19"/>
    </location>
</feature>
<proteinExistence type="inferred from homology"/>
<dbReference type="PRINTS" id="PR00094">
    <property type="entry name" value="ADENYLTKNASE"/>
</dbReference>
<sequence>MLCVLLILTMGCALRRVALVPTAETRGNVVVVATKTTKPRVIFCLGGPGAGKGTQCERLADFGYVHLSAGDLLRRERASGSADGDLIESYISEGRIVPVALSLGLLRKEMERLDAARFVIDGFPRNQDNLDGWKDLMTDFHVDCVLFYEVPVEELVKRMLSRGETSGRSDDTVSVAEKRIATFNDATMPLIDHWERTGEIKVIRIPGDRDVEEVWHLTKAAIEPYLAPCEE</sequence>
<keyword evidence="3" id="KW-0547">Nucleotide-binding</keyword>
<evidence type="ECO:0000256" key="4">
    <source>
        <dbReference type="ARBA" id="ARBA00022777"/>
    </source>
</evidence>
<dbReference type="Pfam" id="PF00406">
    <property type="entry name" value="ADK"/>
    <property type="match status" value="1"/>
</dbReference>
<dbReference type="PANTHER" id="PTHR23359">
    <property type="entry name" value="NUCLEOTIDE KINASE"/>
    <property type="match status" value="1"/>
</dbReference>
<dbReference type="PROSITE" id="PS00113">
    <property type="entry name" value="ADENYLATE_KINASE"/>
    <property type="match status" value="1"/>
</dbReference>
<dbReference type="Gene3D" id="3.40.50.300">
    <property type="entry name" value="P-loop containing nucleotide triphosphate hydrolases"/>
    <property type="match status" value="1"/>
</dbReference>
<dbReference type="GO" id="GO:0016776">
    <property type="term" value="F:phosphotransferase activity, phosphate group as acceptor"/>
    <property type="evidence" value="ECO:0007669"/>
    <property type="project" value="InterPro"/>
</dbReference>
<comment type="similarity">
    <text evidence="9">Belongs to the adenylate kinase family.</text>
</comment>
<dbReference type="InterPro" id="IPR033690">
    <property type="entry name" value="Adenylat_kinase_CS"/>
</dbReference>
<dbReference type="GO" id="GO:0019205">
    <property type="term" value="F:nucleobase-containing compound kinase activity"/>
    <property type="evidence" value="ECO:0007669"/>
    <property type="project" value="InterPro"/>
</dbReference>
<evidence type="ECO:0000256" key="8">
    <source>
        <dbReference type="ARBA" id="ARBA00048116"/>
    </source>
</evidence>
<keyword evidence="12" id="KW-1185">Reference proteome</keyword>
<evidence type="ECO:0000256" key="3">
    <source>
        <dbReference type="ARBA" id="ARBA00022741"/>
    </source>
</evidence>
<dbReference type="InterPro" id="IPR027417">
    <property type="entry name" value="P-loop_NTPase"/>
</dbReference>
<keyword evidence="4 9" id="KW-0418">Kinase</keyword>
<keyword evidence="2 9" id="KW-0808">Transferase</keyword>
<dbReference type="GO" id="GO:0006207">
    <property type="term" value="P:'de novo' pyrimidine nucleobase biosynthetic process"/>
    <property type="evidence" value="ECO:0007669"/>
    <property type="project" value="InterPro"/>
</dbReference>
<evidence type="ECO:0000256" key="9">
    <source>
        <dbReference type="RuleBase" id="RU003330"/>
    </source>
</evidence>
<accession>A0AAD7XIW7</accession>
<comment type="catalytic activity">
    <reaction evidence="8">
        <text>UMP + ATP = UDP + ADP</text>
        <dbReference type="Rhea" id="RHEA:24400"/>
        <dbReference type="ChEBI" id="CHEBI:30616"/>
        <dbReference type="ChEBI" id="CHEBI:57865"/>
        <dbReference type="ChEBI" id="CHEBI:58223"/>
        <dbReference type="ChEBI" id="CHEBI:456216"/>
        <dbReference type="EC" id="2.7.4.14"/>
    </reaction>
</comment>
<comment type="caution">
    <text evidence="11">The sequence shown here is derived from an EMBL/GenBank/DDBJ whole genome shotgun (WGS) entry which is preliminary data.</text>
</comment>
<evidence type="ECO:0000256" key="10">
    <source>
        <dbReference type="SAM" id="SignalP"/>
    </source>
</evidence>
<evidence type="ECO:0000256" key="5">
    <source>
        <dbReference type="ARBA" id="ARBA00022840"/>
    </source>
</evidence>
<dbReference type="GO" id="GO:0009123">
    <property type="term" value="P:nucleoside monophosphate metabolic process"/>
    <property type="evidence" value="ECO:0007669"/>
    <property type="project" value="UniProtKB-ARBA"/>
</dbReference>
<dbReference type="Proteomes" id="UP001230188">
    <property type="component" value="Unassembled WGS sequence"/>
</dbReference>
<dbReference type="NCBIfam" id="TIGR01359">
    <property type="entry name" value="UMP_CMP_kin_fam"/>
    <property type="match status" value="1"/>
</dbReference>
<dbReference type="EMBL" id="JAQMWT010000350">
    <property type="protein sequence ID" value="KAJ8603477.1"/>
    <property type="molecule type" value="Genomic_DNA"/>
</dbReference>
<name>A0AAD7XIW7_9STRA</name>
<keyword evidence="10" id="KW-0732">Signal</keyword>
<dbReference type="AlphaFoldDB" id="A0AAD7XIW7"/>
<keyword evidence="5" id="KW-0067">ATP-binding</keyword>
<keyword evidence="7" id="KW-0539">Nucleus</keyword>
<feature type="chain" id="PRO_5041957045" evidence="10">
    <location>
        <begin position="20"/>
        <end position="231"/>
    </location>
</feature>
<dbReference type="HAMAP" id="MF_00235">
    <property type="entry name" value="Adenylate_kinase_Adk"/>
    <property type="match status" value="1"/>
</dbReference>
<keyword evidence="6" id="KW-0665">Pyrimidine biosynthesis</keyword>
<reference evidence="11" key="1">
    <citation type="submission" date="2023-01" db="EMBL/GenBank/DDBJ databases">
        <title>Metagenome sequencing of chrysophaentin producing Chrysophaeum taylorii.</title>
        <authorList>
            <person name="Davison J."/>
            <person name="Bewley C."/>
        </authorList>
    </citation>
    <scope>NUCLEOTIDE SEQUENCE</scope>
    <source>
        <strain evidence="11">NIES-1699</strain>
    </source>
</reference>
<protein>
    <submittedName>
        <fullName evidence="11">Uncharacterized protein</fullName>
    </submittedName>
</protein>